<dbReference type="InterPro" id="IPR036728">
    <property type="entry name" value="PBP_GOBP_sf"/>
</dbReference>
<comment type="similarity">
    <text evidence="2">Belongs to the PBP/GOBP family.</text>
</comment>
<reference evidence="6" key="1">
    <citation type="submission" date="2017-07" db="EMBL/GenBank/DDBJ databases">
        <authorList>
            <person name="Sun Z.S."/>
            <person name="Albrecht U."/>
            <person name="Echele G."/>
            <person name="Lee C.C."/>
        </authorList>
    </citation>
    <scope>NUCLEOTIDE SEQUENCE</scope>
</reference>
<dbReference type="Pfam" id="PF22651">
    <property type="entry name" value="OBP47_like"/>
    <property type="match status" value="1"/>
</dbReference>
<proteinExistence type="evidence at transcript level"/>
<dbReference type="EMBL" id="MF417520">
    <property type="protein sequence ID" value="AWC68007.1"/>
    <property type="molecule type" value="mRNA"/>
</dbReference>
<dbReference type="AlphaFoldDB" id="A0A343WGY3"/>
<dbReference type="GO" id="GO:0005549">
    <property type="term" value="F:odorant binding"/>
    <property type="evidence" value="ECO:0007669"/>
    <property type="project" value="InterPro"/>
</dbReference>
<dbReference type="InterPro" id="IPR052295">
    <property type="entry name" value="Odorant-binding_protein"/>
</dbReference>
<dbReference type="GO" id="GO:0005576">
    <property type="term" value="C:extracellular region"/>
    <property type="evidence" value="ECO:0007669"/>
    <property type="project" value="UniProtKB-SubCell"/>
</dbReference>
<keyword evidence="3" id="KW-0964">Secreted</keyword>
<feature type="chain" id="PRO_5016963563" evidence="4">
    <location>
        <begin position="18"/>
        <end position="194"/>
    </location>
</feature>
<evidence type="ECO:0000256" key="1">
    <source>
        <dbReference type="ARBA" id="ARBA00004613"/>
    </source>
</evidence>
<evidence type="ECO:0000313" key="6">
    <source>
        <dbReference type="EMBL" id="AWC68007.1"/>
    </source>
</evidence>
<evidence type="ECO:0000256" key="3">
    <source>
        <dbReference type="ARBA" id="ARBA00022525"/>
    </source>
</evidence>
<feature type="signal peptide" evidence="4">
    <location>
        <begin position="1"/>
        <end position="17"/>
    </location>
</feature>
<dbReference type="Gene3D" id="1.10.238.270">
    <property type="match status" value="1"/>
</dbReference>
<accession>A0A343WGY3</accession>
<dbReference type="PANTHER" id="PTHR21066">
    <property type="entry name" value="ODORANT-BINDING PROTEIN 59A-RELATED"/>
    <property type="match status" value="1"/>
</dbReference>
<organism evidence="6">
    <name type="scientific">Matsumurasca onukii</name>
    <name type="common">Tea green leafhopper</name>
    <name type="synonym">Empoasca onukii</name>
    <dbReference type="NCBI Taxonomy" id="2912585"/>
    <lineage>
        <taxon>Eukaryota</taxon>
        <taxon>Metazoa</taxon>
        <taxon>Ecdysozoa</taxon>
        <taxon>Arthropoda</taxon>
        <taxon>Hexapoda</taxon>
        <taxon>Insecta</taxon>
        <taxon>Pterygota</taxon>
        <taxon>Neoptera</taxon>
        <taxon>Paraneoptera</taxon>
        <taxon>Hemiptera</taxon>
        <taxon>Auchenorrhyncha</taxon>
        <taxon>Membracoidea</taxon>
        <taxon>Cicadellidae</taxon>
        <taxon>Typhlocybinae</taxon>
        <taxon>Empoascini</taxon>
        <taxon>Matsumurasca</taxon>
    </lineage>
</organism>
<dbReference type="PANTHER" id="PTHR21066:SF3">
    <property type="entry name" value="IP02236P"/>
    <property type="match status" value="1"/>
</dbReference>
<evidence type="ECO:0000256" key="4">
    <source>
        <dbReference type="SAM" id="SignalP"/>
    </source>
</evidence>
<protein>
    <submittedName>
        <fullName evidence="6">Odorant-binding protein 29</fullName>
    </submittedName>
</protein>
<comment type="subcellular location">
    <subcellularLocation>
        <location evidence="1">Secreted</location>
    </subcellularLocation>
</comment>
<feature type="domain" description="OBP47-like" evidence="5">
    <location>
        <begin position="77"/>
        <end position="175"/>
    </location>
</feature>
<sequence length="194" mass="21355">MQQILFSVVLMVVAVAGDECMPKPEDGKGKMKPWQCCDLKKFIPEKFAASFMACKEKNPLPPMPSSPPAGGPNKEMMKAIACAGECVFKEAGLLKDGKPSKEAIGKLFSSVGDKDMEKVLNNALDKCFDKYAADVDTTLECKSGAMELERCMLREIFSNCPKDHWTDKPDCEDIKAKLTKCPKMHVLPMNPTGE</sequence>
<dbReference type="SUPFAM" id="SSF47565">
    <property type="entry name" value="Insect pheromone/odorant-binding proteins"/>
    <property type="match status" value="1"/>
</dbReference>
<dbReference type="InterPro" id="IPR054577">
    <property type="entry name" value="OBP47-like_dom"/>
</dbReference>
<name>A0A343WGY3_MATON</name>
<evidence type="ECO:0000256" key="2">
    <source>
        <dbReference type="ARBA" id="ARBA00008098"/>
    </source>
</evidence>
<gene>
    <name evidence="6" type="primary">OBP29</name>
</gene>
<keyword evidence="4" id="KW-0732">Signal</keyword>
<evidence type="ECO:0000259" key="5">
    <source>
        <dbReference type="Pfam" id="PF22651"/>
    </source>
</evidence>